<dbReference type="InterPro" id="IPR057619">
    <property type="entry name" value="PH_PHS1"/>
</dbReference>
<dbReference type="AlphaFoldDB" id="A0A6A6LN14"/>
<evidence type="ECO:0000313" key="4">
    <source>
        <dbReference type="Proteomes" id="UP000467840"/>
    </source>
</evidence>
<gene>
    <name evidence="3" type="ORF">GH714_028476</name>
</gene>
<sequence length="298" mass="33255">MAGSLALVASELSEKPVSTIKDQWQVSFSRFIIYPTVPSRCPSLVPRRNNRRYRSNRGTWISSHSPNASLQLLNYYSSSDAILSVCFCDKMLEEHYVSKLHFTWPQVSCVSGYPPRGSRAVFVSYKDSVGEIQKFALRFSVISEAERFINALKDILKEVSENELLNGDSPSEISSRSVFMSTNEPSSRACEEESSVMAPDQTYSPQLPSSLNYDVGQESQETQPSHKSEGTSCALPPSFASFLTNCCSEVKKDASQHSSSEDIDLKSQIARYMEDSSFQEMLFKVEKVISEIGDGLLL</sequence>
<evidence type="ECO:0000256" key="1">
    <source>
        <dbReference type="SAM" id="MobiDB-lite"/>
    </source>
</evidence>
<feature type="region of interest" description="Disordered" evidence="1">
    <location>
        <begin position="189"/>
        <end position="232"/>
    </location>
</feature>
<feature type="compositionally biased region" description="Polar residues" evidence="1">
    <location>
        <begin position="201"/>
        <end position="223"/>
    </location>
</feature>
<protein>
    <recommendedName>
        <fullName evidence="2">Poor homologous synapsis 1 PH domain-containing protein</fullName>
    </recommendedName>
</protein>
<comment type="caution">
    <text evidence="3">The sequence shown here is derived from an EMBL/GenBank/DDBJ whole genome shotgun (WGS) entry which is preliminary data.</text>
</comment>
<organism evidence="3 4">
    <name type="scientific">Hevea brasiliensis</name>
    <name type="common">Para rubber tree</name>
    <name type="synonym">Siphonia brasiliensis</name>
    <dbReference type="NCBI Taxonomy" id="3981"/>
    <lineage>
        <taxon>Eukaryota</taxon>
        <taxon>Viridiplantae</taxon>
        <taxon>Streptophyta</taxon>
        <taxon>Embryophyta</taxon>
        <taxon>Tracheophyta</taxon>
        <taxon>Spermatophyta</taxon>
        <taxon>Magnoliopsida</taxon>
        <taxon>eudicotyledons</taxon>
        <taxon>Gunneridae</taxon>
        <taxon>Pentapetalae</taxon>
        <taxon>rosids</taxon>
        <taxon>fabids</taxon>
        <taxon>Malpighiales</taxon>
        <taxon>Euphorbiaceae</taxon>
        <taxon>Crotonoideae</taxon>
        <taxon>Micrandreae</taxon>
        <taxon>Hevea</taxon>
    </lineage>
</organism>
<dbReference type="Pfam" id="PF25349">
    <property type="entry name" value="PH_PHS1"/>
    <property type="match status" value="1"/>
</dbReference>
<reference evidence="3 4" key="1">
    <citation type="journal article" date="2020" name="Mol. Plant">
        <title>The Chromosome-Based Rubber Tree Genome Provides New Insights into Spurge Genome Evolution and Rubber Biosynthesis.</title>
        <authorList>
            <person name="Liu J."/>
            <person name="Shi C."/>
            <person name="Shi C.C."/>
            <person name="Li W."/>
            <person name="Zhang Q.J."/>
            <person name="Zhang Y."/>
            <person name="Li K."/>
            <person name="Lu H.F."/>
            <person name="Shi C."/>
            <person name="Zhu S.T."/>
            <person name="Xiao Z.Y."/>
            <person name="Nan H."/>
            <person name="Yue Y."/>
            <person name="Zhu X.G."/>
            <person name="Wu Y."/>
            <person name="Hong X.N."/>
            <person name="Fan G.Y."/>
            <person name="Tong Y."/>
            <person name="Zhang D."/>
            <person name="Mao C.L."/>
            <person name="Liu Y.L."/>
            <person name="Hao S.J."/>
            <person name="Liu W.Q."/>
            <person name="Lv M.Q."/>
            <person name="Zhang H.B."/>
            <person name="Liu Y."/>
            <person name="Hu-Tang G.R."/>
            <person name="Wang J.P."/>
            <person name="Wang J.H."/>
            <person name="Sun Y.H."/>
            <person name="Ni S.B."/>
            <person name="Chen W.B."/>
            <person name="Zhang X.C."/>
            <person name="Jiao Y.N."/>
            <person name="Eichler E.E."/>
            <person name="Li G.H."/>
            <person name="Liu X."/>
            <person name="Gao L.Z."/>
        </authorList>
    </citation>
    <scope>NUCLEOTIDE SEQUENCE [LARGE SCALE GENOMIC DNA]</scope>
    <source>
        <strain evidence="4">cv. GT1</strain>
        <tissue evidence="3">Leaf</tissue>
    </source>
</reference>
<evidence type="ECO:0000259" key="2">
    <source>
        <dbReference type="Pfam" id="PF25349"/>
    </source>
</evidence>
<feature type="domain" description="Poor homologous synapsis 1 PH" evidence="2">
    <location>
        <begin position="22"/>
        <end position="165"/>
    </location>
</feature>
<name>A0A6A6LN14_HEVBR</name>
<evidence type="ECO:0000313" key="3">
    <source>
        <dbReference type="EMBL" id="KAF2301648.1"/>
    </source>
</evidence>
<dbReference type="EMBL" id="JAAGAX010000010">
    <property type="protein sequence ID" value="KAF2301648.1"/>
    <property type="molecule type" value="Genomic_DNA"/>
</dbReference>
<dbReference type="Proteomes" id="UP000467840">
    <property type="component" value="Chromosome 4"/>
</dbReference>
<proteinExistence type="predicted"/>
<accession>A0A6A6LN14</accession>
<keyword evidence="4" id="KW-1185">Reference proteome</keyword>